<gene>
    <name evidence="3" type="primary">mggA</name>
    <name evidence="3" type="ORF">LzC2_07710</name>
</gene>
<evidence type="ECO:0000259" key="2">
    <source>
        <dbReference type="Pfam" id="PF01337"/>
    </source>
</evidence>
<sequence>MSESVRIVNVPPGDGTKAGFLRSFAEAIDLPGLHALNWDAFADAFSAFVADADRPLILRHDALPRLRAEGDLGVYVDVLSDVANRSDGRLKIEFPDDATPPPADRTPPAAAIAHYHLNRGGVTRVVANHLLALRANQINPPWAVLLTGGRAEAWDEHEHTLEHEGVRAPRPVVAGLDYDDLNPGDGSPEPDRLADRIETALADHQATRDETVLHIHNHALGKNVSLPGAVALLAERGWKLLLQLHDFAEEFRPANYLHLVGALGEDAVLYPQASQIHYAVLNGRDRGVLRSLGVPEERLHFLPNPVGDFPPLPDRQEARSALRATLGVCDDEGYLVYPVRGIRRKNLGETILLTMGHPDQRAGVTLIPRNPAELAYHDRWKAFAEELDLPVLFGVGEEDGLSFHQNLAAADAILTTSVAEGFGMVFLEAWLAGRPLMGRDLPHVTADFKAEGLELPGLYEALTVPLDWAIAEDGTGFEERFRAGCERLLKDYRRPWNESAFAEALAAKTDGGRIDFADLDEELQFAVIRRIADDPAARGEVRSIETDPGRPTDGIVQANAAVVRDRYSLAGSGERLRAVYDAVLASPVGPVTGPPHPRAALDAFLDLKTFRLIRG</sequence>
<accession>A0ABX1VA01</accession>
<dbReference type="InterPro" id="IPR000468">
    <property type="entry name" value="Barstar"/>
</dbReference>
<protein>
    <submittedName>
        <fullName evidence="3">Mannosylglucosyl-3-phosphoglycerate synthase</fullName>
        <ecNumber evidence="3">2.4.1.270</ecNumber>
    </submittedName>
</protein>
<dbReference type="GO" id="GO:0016757">
    <property type="term" value="F:glycosyltransferase activity"/>
    <property type="evidence" value="ECO:0007669"/>
    <property type="project" value="UniProtKB-KW"/>
</dbReference>
<dbReference type="SUPFAM" id="SSF52038">
    <property type="entry name" value="Barstar-related"/>
    <property type="match status" value="1"/>
</dbReference>
<dbReference type="EMBL" id="WTPX01000015">
    <property type="protein sequence ID" value="NNJ24712.1"/>
    <property type="molecule type" value="Genomic_DNA"/>
</dbReference>
<keyword evidence="4" id="KW-1185">Reference proteome</keyword>
<organism evidence="3 4">
    <name type="scientific">Alienimonas chondri</name>
    <dbReference type="NCBI Taxonomy" id="2681879"/>
    <lineage>
        <taxon>Bacteria</taxon>
        <taxon>Pseudomonadati</taxon>
        <taxon>Planctomycetota</taxon>
        <taxon>Planctomycetia</taxon>
        <taxon>Planctomycetales</taxon>
        <taxon>Planctomycetaceae</taxon>
        <taxon>Alienimonas</taxon>
    </lineage>
</organism>
<feature type="domain" description="Barstar (barnase inhibitor)" evidence="2">
    <location>
        <begin position="16"/>
        <end position="86"/>
    </location>
</feature>
<evidence type="ECO:0000256" key="1">
    <source>
        <dbReference type="ARBA" id="ARBA00006845"/>
    </source>
</evidence>
<name>A0ABX1VA01_9PLAN</name>
<keyword evidence="3" id="KW-0328">Glycosyltransferase</keyword>
<dbReference type="EC" id="2.4.1.270" evidence="3"/>
<dbReference type="InterPro" id="IPR035905">
    <property type="entry name" value="Barstar-like_sf"/>
</dbReference>
<reference evidence="3 4" key="1">
    <citation type="journal article" date="2020" name="Syst. Appl. Microbiol.">
        <title>Alienimonas chondri sp. nov., a novel planctomycete isolated from the biofilm of the red alga Chondrus crispus.</title>
        <authorList>
            <person name="Vitorino I."/>
            <person name="Albuquerque L."/>
            <person name="Wiegand S."/>
            <person name="Kallscheuer N."/>
            <person name="da Costa M.S."/>
            <person name="Lobo-da-Cunha A."/>
            <person name="Jogler C."/>
            <person name="Lage O.M."/>
        </authorList>
    </citation>
    <scope>NUCLEOTIDE SEQUENCE [LARGE SCALE GENOMIC DNA]</scope>
    <source>
        <strain evidence="3 4">LzC2</strain>
    </source>
</reference>
<dbReference type="Gene3D" id="3.30.370.10">
    <property type="entry name" value="Barstar-like"/>
    <property type="match status" value="1"/>
</dbReference>
<evidence type="ECO:0000313" key="3">
    <source>
        <dbReference type="EMBL" id="NNJ24712.1"/>
    </source>
</evidence>
<proteinExistence type="inferred from homology"/>
<comment type="similarity">
    <text evidence="1">Belongs to the barstar family.</text>
</comment>
<keyword evidence="3" id="KW-0808">Transferase</keyword>
<dbReference type="Gene3D" id="3.40.50.2000">
    <property type="entry name" value="Glycogen Phosphorylase B"/>
    <property type="match status" value="2"/>
</dbReference>
<dbReference type="SUPFAM" id="SSF53756">
    <property type="entry name" value="UDP-Glycosyltransferase/glycogen phosphorylase"/>
    <property type="match status" value="1"/>
</dbReference>
<comment type="caution">
    <text evidence="3">The sequence shown here is derived from an EMBL/GenBank/DDBJ whole genome shotgun (WGS) entry which is preliminary data.</text>
</comment>
<evidence type="ECO:0000313" key="4">
    <source>
        <dbReference type="Proteomes" id="UP000609651"/>
    </source>
</evidence>
<dbReference type="Proteomes" id="UP000609651">
    <property type="component" value="Unassembled WGS sequence"/>
</dbReference>
<dbReference type="Pfam" id="PF01337">
    <property type="entry name" value="Barstar"/>
    <property type="match status" value="1"/>
</dbReference>